<proteinExistence type="predicted"/>
<evidence type="ECO:0000313" key="2">
    <source>
        <dbReference type="Proteomes" id="UP000484988"/>
    </source>
</evidence>
<gene>
    <name evidence="1" type="ORF">SCWH03_16620</name>
</gene>
<evidence type="ECO:0000313" key="1">
    <source>
        <dbReference type="EMBL" id="GFH35446.1"/>
    </source>
</evidence>
<keyword evidence="2" id="KW-1185">Reference proteome</keyword>
<dbReference type="Proteomes" id="UP000484988">
    <property type="component" value="Unassembled WGS sequence"/>
</dbReference>
<name>A0A6A0ARA5_9ACTN</name>
<comment type="caution">
    <text evidence="1">The sequence shown here is derived from an EMBL/GenBank/DDBJ whole genome shotgun (WGS) entry which is preliminary data.</text>
</comment>
<reference evidence="1 2" key="1">
    <citation type="submission" date="2020-02" db="EMBL/GenBank/DDBJ databases">
        <title>Whole Genome Shotgun Sequence of Streptomyces sp. strain CWH03.</title>
        <authorList>
            <person name="Dohra H."/>
            <person name="Kodani S."/>
            <person name="Yamamura H."/>
        </authorList>
    </citation>
    <scope>NUCLEOTIDE SEQUENCE [LARGE SCALE GENOMIC DNA]</scope>
    <source>
        <strain evidence="1 2">CWH03</strain>
    </source>
</reference>
<dbReference type="EMBL" id="BLLG01000004">
    <property type="protein sequence ID" value="GFH35446.1"/>
    <property type="molecule type" value="Genomic_DNA"/>
</dbReference>
<organism evidence="1 2">
    <name type="scientific">Streptomyces pacificus</name>
    <dbReference type="NCBI Taxonomy" id="2705029"/>
    <lineage>
        <taxon>Bacteria</taxon>
        <taxon>Bacillati</taxon>
        <taxon>Actinomycetota</taxon>
        <taxon>Actinomycetes</taxon>
        <taxon>Kitasatosporales</taxon>
        <taxon>Streptomycetaceae</taxon>
        <taxon>Streptomyces</taxon>
    </lineage>
</organism>
<dbReference type="RefSeq" id="WP_173263456.1">
    <property type="nucleotide sequence ID" value="NZ_BLLG01000004.1"/>
</dbReference>
<sequence>MFKIQFRNPQGRLVTAQFHDPAEIRKLADKARREVPDASVCQLRIRQVAVDEASGDFVWADCTADFTR</sequence>
<dbReference type="AlphaFoldDB" id="A0A6A0ARA5"/>
<protein>
    <submittedName>
        <fullName evidence="1">Uncharacterized protein</fullName>
    </submittedName>
</protein>
<accession>A0A6A0ARA5</accession>